<protein>
    <recommendedName>
        <fullName evidence="3 9">Xylose isomerase</fullName>
        <ecNumber evidence="3 9">5.3.1.5</ecNumber>
    </recommendedName>
</protein>
<keyword evidence="9" id="KW-0460">Magnesium</keyword>
<organism evidence="12 13">
    <name type="scientific">Silvanigrella paludirubra</name>
    <dbReference type="NCBI Taxonomy" id="2499159"/>
    <lineage>
        <taxon>Bacteria</taxon>
        <taxon>Pseudomonadati</taxon>
        <taxon>Bdellovibrionota</taxon>
        <taxon>Oligoflexia</taxon>
        <taxon>Silvanigrellales</taxon>
        <taxon>Silvanigrellaceae</taxon>
        <taxon>Silvanigrella</taxon>
    </lineage>
</organism>
<keyword evidence="7 9" id="KW-0119">Carbohydrate metabolism</keyword>
<keyword evidence="13" id="KW-1185">Reference proteome</keyword>
<dbReference type="Gene3D" id="3.20.20.150">
    <property type="entry name" value="Divalent-metal-dependent TIM barrel enzymes"/>
    <property type="match status" value="1"/>
</dbReference>
<evidence type="ECO:0000256" key="3">
    <source>
        <dbReference type="ARBA" id="ARBA00011958"/>
    </source>
</evidence>
<dbReference type="EC" id="5.3.1.5" evidence="3 9"/>
<evidence type="ECO:0000256" key="7">
    <source>
        <dbReference type="ARBA" id="ARBA00023277"/>
    </source>
</evidence>
<keyword evidence="4 9" id="KW-0859">Xylose metabolism</keyword>
<dbReference type="GO" id="GO:0042732">
    <property type="term" value="P:D-xylose metabolic process"/>
    <property type="evidence" value="ECO:0007669"/>
    <property type="project" value="UniProtKB-UniRule"/>
</dbReference>
<dbReference type="EMBL" id="WFLM01000003">
    <property type="protein sequence ID" value="KAB8038707.1"/>
    <property type="molecule type" value="Genomic_DNA"/>
</dbReference>
<dbReference type="NCBIfam" id="TIGR02630">
    <property type="entry name" value="xylose_isom_A"/>
    <property type="match status" value="1"/>
</dbReference>
<dbReference type="InterPro" id="IPR013452">
    <property type="entry name" value="Xylose_isom_bac"/>
</dbReference>
<accession>A0A6N6VRF9</accession>
<evidence type="ECO:0000256" key="9">
    <source>
        <dbReference type="HAMAP-Rule" id="MF_00455"/>
    </source>
</evidence>
<evidence type="ECO:0000256" key="10">
    <source>
        <dbReference type="RuleBase" id="RU000609"/>
    </source>
</evidence>
<feature type="binding site" evidence="9">
    <location>
        <position position="293"/>
    </location>
    <ligand>
        <name>Mg(2+)</name>
        <dbReference type="ChEBI" id="CHEBI:18420"/>
        <label>1</label>
    </ligand>
</feature>
<dbReference type="NCBIfam" id="NF003998">
    <property type="entry name" value="PRK05474.1"/>
    <property type="match status" value="1"/>
</dbReference>
<dbReference type="RefSeq" id="WP_153419956.1">
    <property type="nucleotide sequence ID" value="NZ_WFLM01000003.1"/>
</dbReference>
<comment type="caution">
    <text evidence="12">The sequence shown here is derived from an EMBL/GenBank/DDBJ whole genome shotgun (WGS) entry which is preliminary data.</text>
</comment>
<sequence length="441" mass="50860">MTYFPNVEKIMYEGSSSRNNLAYRYYNPNKIVLGQRMEDILKIGICCWHTICWQGNDIFGESTFKRNWFKDSSNLDYAKTDALFEFISKLGVPYFSFHDTDLISESDSFAEFVDKTKRHTDYILKKMEYTKIKLLLGTSNLFSHPRFMSGASTNPNPEIFCYAAAKVKNAMDLTHKLNGQNYVLWGGREGYTSILNTSMNREIKQLGKFVNLVVEYKHKIGFKGDILIEPKPCEPTKHQYDFDVSTVFAFLKNYGLENEVKVNIEANHATLAGHSFAHEVETAFNLNIFGSIDANRGDPQLGWDTDQFPNNLDETVFIIYSILRHGGFKNGGFNFDAKLRRQSTDLNDLFYSHIGGIDLLAKSLLIAEKIINDNFFDDIIKNKYAAWNSKFGNSIMNSELSLKDLYDHMLLNNLNPKVVSENHELIENLYNKYLWEFKNEL</sequence>
<evidence type="ECO:0000256" key="4">
    <source>
        <dbReference type="ARBA" id="ARBA00022629"/>
    </source>
</evidence>
<feature type="active site" evidence="9">
    <location>
        <position position="101"/>
    </location>
</feature>
<dbReference type="GO" id="GO:0005737">
    <property type="term" value="C:cytoplasm"/>
    <property type="evidence" value="ECO:0007669"/>
    <property type="project" value="UniProtKB-SubCell"/>
</dbReference>
<evidence type="ECO:0000256" key="1">
    <source>
        <dbReference type="ARBA" id="ARBA00005765"/>
    </source>
</evidence>
<dbReference type="PANTHER" id="PTHR48408">
    <property type="match status" value="1"/>
</dbReference>
<feature type="active site" evidence="9">
    <location>
        <position position="98"/>
    </location>
</feature>
<dbReference type="InterPro" id="IPR001998">
    <property type="entry name" value="Xylose_isomerase"/>
</dbReference>
<dbReference type="PRINTS" id="PR00688">
    <property type="entry name" value="XYLOSISMRASE"/>
</dbReference>
<dbReference type="HAMAP" id="MF_00455">
    <property type="entry name" value="Xylose_isom_A"/>
    <property type="match status" value="1"/>
</dbReference>
<feature type="binding site" evidence="9">
    <location>
        <position position="265"/>
    </location>
    <ligand>
        <name>Mg(2+)</name>
        <dbReference type="ChEBI" id="CHEBI:18420"/>
        <label>2</label>
    </ligand>
</feature>
<evidence type="ECO:0000256" key="5">
    <source>
        <dbReference type="ARBA" id="ARBA00022723"/>
    </source>
</evidence>
<keyword evidence="9" id="KW-0963">Cytoplasm</keyword>
<evidence type="ECO:0000256" key="8">
    <source>
        <dbReference type="ARBA" id="ARBA00033659"/>
    </source>
</evidence>
<evidence type="ECO:0000313" key="12">
    <source>
        <dbReference type="EMBL" id="KAB8038707.1"/>
    </source>
</evidence>
<gene>
    <name evidence="9 12" type="primary">xylA</name>
    <name evidence="12" type="ORF">GCL60_07535</name>
</gene>
<feature type="binding site" evidence="9">
    <location>
        <position position="306"/>
    </location>
    <ligand>
        <name>Mg(2+)</name>
        <dbReference type="ChEBI" id="CHEBI:18420"/>
        <label>2</label>
    </ligand>
</feature>
<dbReference type="AlphaFoldDB" id="A0A6N6VRF9"/>
<dbReference type="InterPro" id="IPR036237">
    <property type="entry name" value="Xyl_isomerase-like_sf"/>
</dbReference>
<feature type="binding site" evidence="9">
    <location>
        <position position="304"/>
    </location>
    <ligand>
        <name>Mg(2+)</name>
        <dbReference type="ChEBI" id="CHEBI:18420"/>
        <label>2</label>
    </ligand>
</feature>
<dbReference type="PROSITE" id="PS51415">
    <property type="entry name" value="XYLOSE_ISOMERASE"/>
    <property type="match status" value="1"/>
</dbReference>
<comment type="similarity">
    <text evidence="1 9 10">Belongs to the xylose isomerase family.</text>
</comment>
<dbReference type="SUPFAM" id="SSF51658">
    <property type="entry name" value="Xylose isomerase-like"/>
    <property type="match status" value="1"/>
</dbReference>
<comment type="subcellular location">
    <subcellularLocation>
        <location evidence="9 11">Cytoplasm</location>
    </subcellularLocation>
</comment>
<dbReference type="GO" id="GO:0009045">
    <property type="term" value="F:xylose isomerase activity"/>
    <property type="evidence" value="ECO:0007669"/>
    <property type="project" value="UniProtKB-UniRule"/>
</dbReference>
<keyword evidence="5 9" id="KW-0479">Metal-binding</keyword>
<comment type="catalytic activity">
    <reaction evidence="8 9 10">
        <text>alpha-D-xylose = alpha-D-xylulofuranose</text>
        <dbReference type="Rhea" id="RHEA:22816"/>
        <dbReference type="ChEBI" id="CHEBI:28518"/>
        <dbReference type="ChEBI" id="CHEBI:188998"/>
        <dbReference type="EC" id="5.3.1.5"/>
    </reaction>
</comment>
<dbReference type="Proteomes" id="UP000437748">
    <property type="component" value="Unassembled WGS sequence"/>
</dbReference>
<feature type="binding site" evidence="9">
    <location>
        <position position="336"/>
    </location>
    <ligand>
        <name>Mg(2+)</name>
        <dbReference type="ChEBI" id="CHEBI:18420"/>
        <label>1</label>
    </ligand>
</feature>
<name>A0A6N6VRF9_9BACT</name>
<comment type="cofactor">
    <cofactor evidence="9">
        <name>Mg(2+)</name>
        <dbReference type="ChEBI" id="CHEBI:18420"/>
    </cofactor>
    <text evidence="9">Binds 2 magnesium ions per subunit.</text>
</comment>
<dbReference type="OrthoDB" id="9763981at2"/>
<comment type="subunit">
    <text evidence="2 9 11">Homotetramer.</text>
</comment>
<dbReference type="PANTHER" id="PTHR48408:SF1">
    <property type="entry name" value="XYLOSE ISOMERASE"/>
    <property type="match status" value="1"/>
</dbReference>
<feature type="binding site" evidence="9">
    <location>
        <position position="229"/>
    </location>
    <ligand>
        <name>Mg(2+)</name>
        <dbReference type="ChEBI" id="CHEBI:18420"/>
        <label>1</label>
    </ligand>
</feature>
<proteinExistence type="inferred from homology"/>
<dbReference type="GO" id="GO:0000287">
    <property type="term" value="F:magnesium ion binding"/>
    <property type="evidence" value="ECO:0007669"/>
    <property type="project" value="UniProtKB-UniRule"/>
</dbReference>
<reference evidence="12 13" key="1">
    <citation type="submission" date="2019-10" db="EMBL/GenBank/DDBJ databases">
        <title>New species of Slilvanegrellaceae.</title>
        <authorList>
            <person name="Pitt A."/>
            <person name="Hahn M.W."/>
        </authorList>
    </citation>
    <scope>NUCLEOTIDE SEQUENCE [LARGE SCALE GENOMIC DNA]</scope>
    <source>
        <strain evidence="12 13">SP-Ram-0.45-NSY-1</strain>
    </source>
</reference>
<evidence type="ECO:0000313" key="13">
    <source>
        <dbReference type="Proteomes" id="UP000437748"/>
    </source>
</evidence>
<feature type="binding site" evidence="9">
    <location>
        <position position="265"/>
    </location>
    <ligand>
        <name>Mg(2+)</name>
        <dbReference type="ChEBI" id="CHEBI:18420"/>
        <label>1</label>
    </ligand>
</feature>
<evidence type="ECO:0000256" key="2">
    <source>
        <dbReference type="ARBA" id="ARBA00011881"/>
    </source>
</evidence>
<keyword evidence="6 9" id="KW-0413">Isomerase</keyword>
<evidence type="ECO:0000256" key="6">
    <source>
        <dbReference type="ARBA" id="ARBA00023235"/>
    </source>
</evidence>
<evidence type="ECO:0000256" key="11">
    <source>
        <dbReference type="RuleBase" id="RU000610"/>
    </source>
</evidence>
<feature type="binding site" evidence="9">
    <location>
        <position position="268"/>
    </location>
    <ligand>
        <name>Mg(2+)</name>
        <dbReference type="ChEBI" id="CHEBI:18420"/>
        <label>2</label>
    </ligand>
</feature>